<evidence type="ECO:0000259" key="7">
    <source>
        <dbReference type="PROSITE" id="PS50228"/>
    </source>
</evidence>
<dbReference type="Pfam" id="PF00059">
    <property type="entry name" value="Lectin_C"/>
    <property type="match status" value="2"/>
</dbReference>
<dbReference type="AlphaFoldDB" id="A0A158QLL1"/>
<dbReference type="CDD" id="cd00037">
    <property type="entry name" value="CLECT"/>
    <property type="match status" value="2"/>
</dbReference>
<protein>
    <submittedName>
        <fullName evidence="10">C-type lectin domain-containing protein</fullName>
    </submittedName>
</protein>
<comment type="subcellular location">
    <subcellularLocation>
        <location evidence="1">Secreted</location>
    </subcellularLocation>
</comment>
<evidence type="ECO:0000256" key="1">
    <source>
        <dbReference type="ARBA" id="ARBA00004613"/>
    </source>
</evidence>
<dbReference type="InterPro" id="IPR000922">
    <property type="entry name" value="Lectin_gal-bd_dom"/>
</dbReference>
<evidence type="ECO:0000256" key="4">
    <source>
        <dbReference type="ARBA" id="ARBA00022734"/>
    </source>
</evidence>
<dbReference type="PROSITE" id="PS00022">
    <property type="entry name" value="EGF_1"/>
    <property type="match status" value="1"/>
</dbReference>
<dbReference type="InterPro" id="IPR000742">
    <property type="entry name" value="EGF"/>
</dbReference>
<evidence type="ECO:0000313" key="9">
    <source>
        <dbReference type="Proteomes" id="UP000268014"/>
    </source>
</evidence>
<feature type="chain" id="PRO_5043135486" evidence="5">
    <location>
        <begin position="19"/>
        <end position="415"/>
    </location>
</feature>
<dbReference type="GO" id="GO:0005615">
    <property type="term" value="C:extracellular space"/>
    <property type="evidence" value="ECO:0007669"/>
    <property type="project" value="TreeGrafter"/>
</dbReference>
<dbReference type="Pfam" id="PF02140">
    <property type="entry name" value="SUEL_Lectin"/>
    <property type="match status" value="1"/>
</dbReference>
<evidence type="ECO:0000259" key="6">
    <source>
        <dbReference type="PROSITE" id="PS50041"/>
    </source>
</evidence>
<dbReference type="InterPro" id="IPR016187">
    <property type="entry name" value="CTDL_fold"/>
</dbReference>
<feature type="domain" description="C-type lectin" evidence="6">
    <location>
        <begin position="29"/>
        <end position="160"/>
    </location>
</feature>
<feature type="signal peptide" evidence="5">
    <location>
        <begin position="1"/>
        <end position="18"/>
    </location>
</feature>
<evidence type="ECO:0000256" key="2">
    <source>
        <dbReference type="ARBA" id="ARBA00022525"/>
    </source>
</evidence>
<dbReference type="PROSITE" id="PS50041">
    <property type="entry name" value="C_TYPE_LECTIN_2"/>
    <property type="match status" value="2"/>
</dbReference>
<name>A0A158QLL1_HAEPC</name>
<proteinExistence type="predicted"/>
<accession>A0A158QLL1</accession>
<dbReference type="OMA" id="LCECYYI"/>
<dbReference type="SUPFAM" id="SSF56436">
    <property type="entry name" value="C-type lectin-like"/>
    <property type="match status" value="2"/>
</dbReference>
<dbReference type="CDD" id="cd22840">
    <property type="entry name" value="Gal_Rha_Lectin_LAT2"/>
    <property type="match status" value="1"/>
</dbReference>
<dbReference type="WBParaSite" id="HPLM_0000668701-mRNA-1">
    <property type="protein sequence ID" value="HPLM_0000668701-mRNA-1"/>
    <property type="gene ID" value="HPLM_0000668701"/>
</dbReference>
<dbReference type="PANTHER" id="PTHR22799:SF1">
    <property type="entry name" value="C-TYPE LECTIN DOMAIN FAMILY 11 MEMBER A"/>
    <property type="match status" value="1"/>
</dbReference>
<evidence type="ECO:0000256" key="5">
    <source>
        <dbReference type="SAM" id="SignalP"/>
    </source>
</evidence>
<reference evidence="8 9" key="2">
    <citation type="submission" date="2018-11" db="EMBL/GenBank/DDBJ databases">
        <authorList>
            <consortium name="Pathogen Informatics"/>
        </authorList>
    </citation>
    <scope>NUCLEOTIDE SEQUENCE [LARGE SCALE GENOMIC DNA]</scope>
    <source>
        <strain evidence="8 9">MHpl1</strain>
    </source>
</reference>
<feature type="domain" description="SUEL-type lectin" evidence="7">
    <location>
        <begin position="200"/>
        <end position="276"/>
    </location>
</feature>
<dbReference type="PANTHER" id="PTHR22799">
    <property type="entry name" value="TETRANECTIN-RELATED"/>
    <property type="match status" value="1"/>
</dbReference>
<dbReference type="InterPro" id="IPR001304">
    <property type="entry name" value="C-type_lectin-like"/>
</dbReference>
<dbReference type="Proteomes" id="UP000268014">
    <property type="component" value="Unassembled WGS sequence"/>
</dbReference>
<keyword evidence="2" id="KW-0964">Secreted</keyword>
<keyword evidence="3 5" id="KW-0732">Signal</keyword>
<dbReference type="InterPro" id="IPR016186">
    <property type="entry name" value="C-type_lectin-like/link_sf"/>
</dbReference>
<dbReference type="InterPro" id="IPR051663">
    <property type="entry name" value="CLec_Tetranectin-domain"/>
</dbReference>
<dbReference type="Gene3D" id="3.10.100.10">
    <property type="entry name" value="Mannose-Binding Protein A, subunit A"/>
    <property type="match status" value="2"/>
</dbReference>
<evidence type="ECO:0000256" key="3">
    <source>
        <dbReference type="ARBA" id="ARBA00022729"/>
    </source>
</evidence>
<dbReference type="InterPro" id="IPR043159">
    <property type="entry name" value="Lectin_gal-bd_sf"/>
</dbReference>
<evidence type="ECO:0000313" key="10">
    <source>
        <dbReference type="WBParaSite" id="HPLM_0000668701-mRNA-1"/>
    </source>
</evidence>
<dbReference type="GO" id="GO:0008083">
    <property type="term" value="F:growth factor activity"/>
    <property type="evidence" value="ECO:0007669"/>
    <property type="project" value="TreeGrafter"/>
</dbReference>
<dbReference type="Gene3D" id="2.60.120.740">
    <property type="match status" value="1"/>
</dbReference>
<dbReference type="EMBL" id="UZAF01016529">
    <property type="protein sequence ID" value="VDO29707.1"/>
    <property type="molecule type" value="Genomic_DNA"/>
</dbReference>
<dbReference type="GO" id="GO:0030246">
    <property type="term" value="F:carbohydrate binding"/>
    <property type="evidence" value="ECO:0007669"/>
    <property type="project" value="UniProtKB-KW"/>
</dbReference>
<dbReference type="STRING" id="6290.A0A158QLL1"/>
<gene>
    <name evidence="8" type="ORF">HPLM_LOCUS6679</name>
</gene>
<feature type="domain" description="C-type lectin" evidence="6">
    <location>
        <begin position="304"/>
        <end position="415"/>
    </location>
</feature>
<dbReference type="PROSITE" id="PS50228">
    <property type="entry name" value="SUEL_LECTIN"/>
    <property type="match status" value="1"/>
</dbReference>
<organism evidence="10">
    <name type="scientific">Haemonchus placei</name>
    <name type="common">Barber's pole worm</name>
    <dbReference type="NCBI Taxonomy" id="6290"/>
    <lineage>
        <taxon>Eukaryota</taxon>
        <taxon>Metazoa</taxon>
        <taxon>Ecdysozoa</taxon>
        <taxon>Nematoda</taxon>
        <taxon>Chromadorea</taxon>
        <taxon>Rhabditida</taxon>
        <taxon>Rhabditina</taxon>
        <taxon>Rhabditomorpha</taxon>
        <taxon>Strongyloidea</taxon>
        <taxon>Trichostrongylidae</taxon>
        <taxon>Haemonchus</taxon>
    </lineage>
</organism>
<dbReference type="OrthoDB" id="5797898at2759"/>
<reference evidence="10" key="1">
    <citation type="submission" date="2016-04" db="UniProtKB">
        <authorList>
            <consortium name="WormBaseParasite"/>
        </authorList>
    </citation>
    <scope>IDENTIFICATION</scope>
</reference>
<dbReference type="SMART" id="SM00034">
    <property type="entry name" value="CLECT"/>
    <property type="match status" value="2"/>
</dbReference>
<sequence>MSALFCLLLFTLTQQLSAGKVCADDEVYHMGYCYSFNAKPMKWNDAARYCNDHDKALALTESDDDQTFYAGYIQGVLSSVQPQNPRVTGVWTSVRSVLNGSEPAWVSFPGSYVLNKQYWQYGEPNIYPNYENVCVSLQRESMYRNWMSESCDALNYAICKHKAVDKASSQYRLAQCLCQPEYGGIRCEKYTGISPSQNVSCASKRFEFACMNGGSIQVEYASYGAFEGYICSEDMPPLTQTCNNPNSFKTINNRCSGLSYCTIRNLTELFPETPCPVLDELFLQYRFSCSEDVQTKCASGFFYITGRCLSLNDKQKLLSFNAAKEDCRRQGGYLASDIDEPMDAELSRHVVRKSKDEGTYWIDLHVDTNGQATWADGSPVSYSFHLSILAKASQLTGILLSPDSRSSSLIKPNWD</sequence>
<keyword evidence="9" id="KW-1185">Reference proteome</keyword>
<keyword evidence="4" id="KW-0430">Lectin</keyword>
<evidence type="ECO:0000313" key="8">
    <source>
        <dbReference type="EMBL" id="VDO29707.1"/>
    </source>
</evidence>